<dbReference type="EMBL" id="JALJOR010000008">
    <property type="protein sequence ID" value="KAK9813217.1"/>
    <property type="molecule type" value="Genomic_DNA"/>
</dbReference>
<comment type="caution">
    <text evidence="1">The sequence shown here is derived from an EMBL/GenBank/DDBJ whole genome shotgun (WGS) entry which is preliminary data.</text>
</comment>
<gene>
    <name evidence="1" type="ORF">WJX72_010910</name>
</gene>
<dbReference type="AlphaFoldDB" id="A0AAW1PXU5"/>
<dbReference type="Proteomes" id="UP001489004">
    <property type="component" value="Unassembled WGS sequence"/>
</dbReference>
<organism evidence="1 2">
    <name type="scientific">[Myrmecia] bisecta</name>
    <dbReference type="NCBI Taxonomy" id="41462"/>
    <lineage>
        <taxon>Eukaryota</taxon>
        <taxon>Viridiplantae</taxon>
        <taxon>Chlorophyta</taxon>
        <taxon>core chlorophytes</taxon>
        <taxon>Trebouxiophyceae</taxon>
        <taxon>Trebouxiales</taxon>
        <taxon>Trebouxiaceae</taxon>
        <taxon>Myrmecia</taxon>
    </lineage>
</organism>
<keyword evidence="2" id="KW-1185">Reference proteome</keyword>
<evidence type="ECO:0000313" key="1">
    <source>
        <dbReference type="EMBL" id="KAK9813217.1"/>
    </source>
</evidence>
<evidence type="ECO:0000313" key="2">
    <source>
        <dbReference type="Proteomes" id="UP001489004"/>
    </source>
</evidence>
<protein>
    <submittedName>
        <fullName evidence="1">Uncharacterized protein</fullName>
    </submittedName>
</protein>
<accession>A0AAW1PXU5</accession>
<reference evidence="1 2" key="1">
    <citation type="journal article" date="2024" name="Nat. Commun.">
        <title>Phylogenomics reveals the evolutionary origins of lichenization in chlorophyte algae.</title>
        <authorList>
            <person name="Puginier C."/>
            <person name="Libourel C."/>
            <person name="Otte J."/>
            <person name="Skaloud P."/>
            <person name="Haon M."/>
            <person name="Grisel S."/>
            <person name="Petersen M."/>
            <person name="Berrin J.G."/>
            <person name="Delaux P.M."/>
            <person name="Dal Grande F."/>
            <person name="Keller J."/>
        </authorList>
    </citation>
    <scope>NUCLEOTIDE SEQUENCE [LARGE SCALE GENOMIC DNA]</scope>
    <source>
        <strain evidence="1 2">SAG 2043</strain>
    </source>
</reference>
<name>A0AAW1PXU5_9CHLO</name>
<proteinExistence type="predicted"/>
<sequence length="143" mass="15688">MQKPAAQLQHSLGDLLPGGLQPSHEGAHGLVSLMLVHGVTSCGVAHSATFVACLAKATLTRWCREFMMLVHYLDQQQLTAILYDHNLFTPPKETRRVSVLSRTCRVDVLWLELQPPEAGSKSLNSSQAQVQYSVARAVLGIRT</sequence>